<dbReference type="InterPro" id="IPR007110">
    <property type="entry name" value="Ig-like_dom"/>
</dbReference>
<dbReference type="PANTHER" id="PTHR21063:SF4">
    <property type="entry name" value="CD48 ANTIGEN-RELATED"/>
    <property type="match status" value="1"/>
</dbReference>
<dbReference type="InterPro" id="IPR013783">
    <property type="entry name" value="Ig-like_fold"/>
</dbReference>
<dbReference type="Gene3D" id="2.60.40.10">
    <property type="entry name" value="Immunoglobulins"/>
    <property type="match status" value="1"/>
</dbReference>
<evidence type="ECO:0000313" key="3">
    <source>
        <dbReference type="Proteomes" id="UP000830375"/>
    </source>
</evidence>
<keyword evidence="3" id="KW-1185">Reference proteome</keyword>
<proteinExistence type="predicted"/>
<evidence type="ECO:0000259" key="1">
    <source>
        <dbReference type="PROSITE" id="PS50835"/>
    </source>
</evidence>
<keyword evidence="2" id="KW-0675">Receptor</keyword>
<dbReference type="PROSITE" id="PS50835">
    <property type="entry name" value="IG_LIKE"/>
    <property type="match status" value="1"/>
</dbReference>
<name>A0ABQ8LCF6_LABRO</name>
<accession>A0ABQ8LCF6</accession>
<gene>
    <name evidence="2" type="ORF">H4Q32_023938</name>
</gene>
<comment type="caution">
    <text evidence="2">The sequence shown here is derived from an EMBL/GenBank/DDBJ whole genome shotgun (WGS) entry which is preliminary data.</text>
</comment>
<dbReference type="PANTHER" id="PTHR21063">
    <property type="entry name" value="LFA-3"/>
    <property type="match status" value="1"/>
</dbReference>
<evidence type="ECO:0000313" key="2">
    <source>
        <dbReference type="EMBL" id="KAI2647336.1"/>
    </source>
</evidence>
<protein>
    <submittedName>
        <fullName evidence="2">Natural killer cell receptor 2B4</fullName>
    </submittedName>
</protein>
<feature type="domain" description="Ig-like" evidence="1">
    <location>
        <begin position="1"/>
        <end position="95"/>
    </location>
</feature>
<organism evidence="2 3">
    <name type="scientific">Labeo rohita</name>
    <name type="common">Indian major carp</name>
    <name type="synonym">Cyprinus rohita</name>
    <dbReference type="NCBI Taxonomy" id="84645"/>
    <lineage>
        <taxon>Eukaryota</taxon>
        <taxon>Metazoa</taxon>
        <taxon>Chordata</taxon>
        <taxon>Craniata</taxon>
        <taxon>Vertebrata</taxon>
        <taxon>Euteleostomi</taxon>
        <taxon>Actinopterygii</taxon>
        <taxon>Neopterygii</taxon>
        <taxon>Teleostei</taxon>
        <taxon>Ostariophysi</taxon>
        <taxon>Cypriniformes</taxon>
        <taxon>Cyprinidae</taxon>
        <taxon>Labeoninae</taxon>
        <taxon>Labeonini</taxon>
        <taxon>Labeo</taxon>
    </lineage>
</organism>
<dbReference type="Proteomes" id="UP000830375">
    <property type="component" value="Unassembled WGS sequence"/>
</dbReference>
<reference evidence="2 3" key="1">
    <citation type="submission" date="2022-01" db="EMBL/GenBank/DDBJ databases">
        <title>A high-quality chromosome-level genome assembly of rohu carp, Labeo rohita.</title>
        <authorList>
            <person name="Arick M.A. II"/>
            <person name="Hsu C.-Y."/>
            <person name="Magbanua Z."/>
            <person name="Pechanova O."/>
            <person name="Grover C."/>
            <person name="Miller E."/>
            <person name="Thrash A."/>
            <person name="Ezzel L."/>
            <person name="Alam S."/>
            <person name="Benzie J."/>
            <person name="Hamilton M."/>
            <person name="Karsi A."/>
            <person name="Lawrence M.L."/>
            <person name="Peterson D.G."/>
        </authorList>
    </citation>
    <scope>NUCLEOTIDE SEQUENCE [LARGE SCALE GENOMIC DNA]</scope>
    <source>
        <strain evidence="3">BAU-BD-2019</strain>
        <tissue evidence="2">Blood</tissue>
    </source>
</reference>
<sequence length="152" mass="16689">MCLLNQSDKSKWSPREFHLIGYKKVVAPPSLSVMVNVSHVSLSWYKGNSLLSNISASDLSISLSLPLEVEYEDKHNYSCVINNPISSQTQPLDIRKICHACSDSVGCCSSTEAVIRLALSVLVGMATAILLVYDVRSRRAEQDQAHNHISGT</sequence>
<dbReference type="EMBL" id="JACTAM010000420">
    <property type="protein sequence ID" value="KAI2647336.1"/>
    <property type="molecule type" value="Genomic_DNA"/>
</dbReference>
<dbReference type="InterPro" id="IPR036179">
    <property type="entry name" value="Ig-like_dom_sf"/>
</dbReference>
<dbReference type="SUPFAM" id="SSF48726">
    <property type="entry name" value="Immunoglobulin"/>
    <property type="match status" value="1"/>
</dbReference>